<keyword evidence="2" id="KW-1185">Reference proteome</keyword>
<dbReference type="Proteomes" id="UP001299068">
    <property type="component" value="Unassembled WGS sequence"/>
</dbReference>
<evidence type="ECO:0000313" key="2">
    <source>
        <dbReference type="Proteomes" id="UP001299068"/>
    </source>
</evidence>
<comment type="caution">
    <text evidence="1">The sequence shown here is derived from an EMBL/GenBank/DDBJ whole genome shotgun (WGS) entry which is preliminary data.</text>
</comment>
<dbReference type="RefSeq" id="WP_221858802.1">
    <property type="nucleotide sequence ID" value="NZ_JAIKTU010000002.1"/>
</dbReference>
<sequence>MKRIKNFVIIILLLTVFGGCYYISYANDDGTIKYKTYENERYGFSINYPSFLVEDKPSTNNDGVLFKNNDATEELIVFGYNNIENKSLKETYDEDVSLINDIKYKSMADNWYVISWEEDGSIYYKKVVVGKRSTNIFSYKYPSNKKKLYDVIIEEGIRSFKTPLIDEYN</sequence>
<dbReference type="PROSITE" id="PS51257">
    <property type="entry name" value="PROKAR_LIPOPROTEIN"/>
    <property type="match status" value="1"/>
</dbReference>
<evidence type="ECO:0000313" key="1">
    <source>
        <dbReference type="EMBL" id="MBY0754273.1"/>
    </source>
</evidence>
<name>A0ABS7KTX8_CLOSR</name>
<evidence type="ECO:0008006" key="3">
    <source>
        <dbReference type="Google" id="ProtNLM"/>
    </source>
</evidence>
<dbReference type="EMBL" id="JAIKTU010000002">
    <property type="protein sequence ID" value="MBY0754273.1"/>
    <property type="molecule type" value="Genomic_DNA"/>
</dbReference>
<proteinExistence type="predicted"/>
<accession>A0ABS7KTX8</accession>
<reference evidence="1 2" key="1">
    <citation type="journal article" date="2021" name="Cell Host Microbe">
        <title>in vivo commensal control of Clostridioides difficile virulence.</title>
        <authorList>
            <person name="Girinathan B.P."/>
            <person name="Dibenedetto N."/>
            <person name="Worley J.N."/>
            <person name="Peltier J."/>
            <person name="Arrieta-Ortiz M.L."/>
            <person name="Rupa Christinal Immanuel S."/>
            <person name="Lavin R."/>
            <person name="Delaney M.L."/>
            <person name="Cummins C."/>
            <person name="Hoffmann M."/>
            <person name="Luo Y."/>
            <person name="Gonzalez-Escalona N."/>
            <person name="Allard M."/>
            <person name="Onderdonk A.B."/>
            <person name="Gerber G.K."/>
            <person name="Sonenshein A.L."/>
            <person name="Baliga N."/>
            <person name="Dupuy B."/>
            <person name="Bry L."/>
        </authorList>
    </citation>
    <scope>NUCLEOTIDE SEQUENCE [LARGE SCALE GENOMIC DNA]</scope>
    <source>
        <strain evidence="1 2">DSM 599</strain>
    </source>
</reference>
<gene>
    <name evidence="1" type="ORF">K5V21_02280</name>
</gene>
<protein>
    <recommendedName>
        <fullName evidence="3">Lipoprotein</fullName>
    </recommendedName>
</protein>
<organism evidence="1 2">
    <name type="scientific">Clostridium sardiniense</name>
    <name type="common">Clostridium absonum</name>
    <dbReference type="NCBI Taxonomy" id="29369"/>
    <lineage>
        <taxon>Bacteria</taxon>
        <taxon>Bacillati</taxon>
        <taxon>Bacillota</taxon>
        <taxon>Clostridia</taxon>
        <taxon>Eubacteriales</taxon>
        <taxon>Clostridiaceae</taxon>
        <taxon>Clostridium</taxon>
    </lineage>
</organism>